<evidence type="ECO:0000313" key="1">
    <source>
        <dbReference type="EMBL" id="CAB5508193.1"/>
    </source>
</evidence>
<proteinExistence type="predicted"/>
<comment type="caution">
    <text evidence="1">The sequence shown here is derived from an EMBL/GenBank/DDBJ whole genome shotgun (WGS) entry which is preliminary data.</text>
</comment>
<dbReference type="Proteomes" id="UP000626656">
    <property type="component" value="Unassembled WGS sequence"/>
</dbReference>
<evidence type="ECO:0000313" key="2">
    <source>
        <dbReference type="Proteomes" id="UP000626656"/>
    </source>
</evidence>
<name>A0ABM8MBP1_9GAMM</name>
<sequence>MEAASKRWTMSIRNWPQAMNQFIILHEDRLKDYV</sequence>
<gene>
    <name evidence="1" type="ORF">AZO1586I_2468</name>
</gene>
<protein>
    <recommendedName>
        <fullName evidence="3">Transposase</fullName>
    </recommendedName>
</protein>
<reference evidence="1 2" key="1">
    <citation type="submission" date="2020-05" db="EMBL/GenBank/DDBJ databases">
        <authorList>
            <person name="Petersen J."/>
            <person name="Sayavedra L."/>
        </authorList>
    </citation>
    <scope>NUCLEOTIDE SEQUENCE [LARGE SCALE GENOMIC DNA]</scope>
    <source>
        <strain evidence="1">B azoricus SOX ET2 1586I</strain>
    </source>
</reference>
<accession>A0ABM8MBP1</accession>
<evidence type="ECO:0008006" key="3">
    <source>
        <dbReference type="Google" id="ProtNLM"/>
    </source>
</evidence>
<dbReference type="EMBL" id="CAHJWF010000557">
    <property type="protein sequence ID" value="CAB5508193.1"/>
    <property type="molecule type" value="Genomic_DNA"/>
</dbReference>
<keyword evidence="2" id="KW-1185">Reference proteome</keyword>
<organism evidence="1 2">
    <name type="scientific">Bathymodiolus thermophilus thioautotrophic gill symbiont</name>
    <dbReference type="NCBI Taxonomy" id="2360"/>
    <lineage>
        <taxon>Bacteria</taxon>
        <taxon>Pseudomonadati</taxon>
        <taxon>Pseudomonadota</taxon>
        <taxon>Gammaproteobacteria</taxon>
        <taxon>sulfur-oxidizing symbionts</taxon>
    </lineage>
</organism>